<dbReference type="Proteomes" id="UP000787672">
    <property type="component" value="Unassembled WGS sequence"/>
</dbReference>
<dbReference type="RefSeq" id="WP_216559184.1">
    <property type="nucleotide sequence ID" value="NZ_JAHLQN010000001.1"/>
</dbReference>
<accession>A0ABS6F787</accession>
<organism evidence="4 5">
    <name type="scientific">Dysosmobacter acutus</name>
    <dbReference type="NCBI Taxonomy" id="2841504"/>
    <lineage>
        <taxon>Bacteria</taxon>
        <taxon>Bacillati</taxon>
        <taxon>Bacillota</taxon>
        <taxon>Clostridia</taxon>
        <taxon>Eubacteriales</taxon>
        <taxon>Oscillospiraceae</taxon>
        <taxon>Dysosmobacter</taxon>
    </lineage>
</organism>
<dbReference type="Pfam" id="PF01381">
    <property type="entry name" value="HTH_3"/>
    <property type="match status" value="1"/>
</dbReference>
<keyword evidence="2" id="KW-0812">Transmembrane</keyword>
<evidence type="ECO:0000256" key="1">
    <source>
        <dbReference type="ARBA" id="ARBA00023125"/>
    </source>
</evidence>
<evidence type="ECO:0000259" key="3">
    <source>
        <dbReference type="PROSITE" id="PS50943"/>
    </source>
</evidence>
<comment type="caution">
    <text evidence="4">The sequence shown here is derived from an EMBL/GenBank/DDBJ whole genome shotgun (WGS) entry which is preliminary data.</text>
</comment>
<evidence type="ECO:0000313" key="4">
    <source>
        <dbReference type="EMBL" id="MBU5626148.1"/>
    </source>
</evidence>
<evidence type="ECO:0000256" key="2">
    <source>
        <dbReference type="SAM" id="Phobius"/>
    </source>
</evidence>
<dbReference type="PANTHER" id="PTHR46558">
    <property type="entry name" value="TRACRIPTIONAL REGULATORY PROTEIN-RELATED-RELATED"/>
    <property type="match status" value="1"/>
</dbReference>
<dbReference type="EMBL" id="JAHLQN010000001">
    <property type="protein sequence ID" value="MBU5626148.1"/>
    <property type="molecule type" value="Genomic_DNA"/>
</dbReference>
<dbReference type="CDD" id="cd00093">
    <property type="entry name" value="HTH_XRE"/>
    <property type="match status" value="1"/>
</dbReference>
<evidence type="ECO:0000313" key="5">
    <source>
        <dbReference type="Proteomes" id="UP000787672"/>
    </source>
</evidence>
<feature type="transmembrane region" description="Helical" evidence="2">
    <location>
        <begin position="110"/>
        <end position="128"/>
    </location>
</feature>
<sequence>MTVGERITQHRKNQQLSQESLGEALGVSRQAISKWESDATLPEVEKLVAMSRLFHVPVGVLLGVEEAQPEEPSQLDERQLAMVEEIVSRYLNVREGAQKSQTARQNRKQGLFALAVLMLACAVLLGAYRNLKWKIDGMGDEFRENIERVKSSVEIQMDSLAGRVEDILRAQNQLTAVYAVEREAVDVGADTITFRLSATPKTFEPGMKATFVAESSGTTEQAAQGEGPDFSAELTCPLSDSIALSVCFQRGETLETQLLEVVTGAERGTMLYCSSASYDRERPGGVPEGGLFCIGRNEVGASFSLYDPAYSDAVYAQGAEIGYFVNSKPAFTMEAGPAVTFSSGGDDFEVILPETCFPVEEGDIIVLGAVATDNFSRQFRWAPWACQVKEGELRVVEPPAEWAQ</sequence>
<dbReference type="InterPro" id="IPR001387">
    <property type="entry name" value="Cro/C1-type_HTH"/>
</dbReference>
<feature type="domain" description="HTH cro/C1-type" evidence="3">
    <location>
        <begin position="7"/>
        <end position="61"/>
    </location>
</feature>
<proteinExistence type="predicted"/>
<keyword evidence="5" id="KW-1185">Reference proteome</keyword>
<name>A0ABS6F787_9FIRM</name>
<reference evidence="4 5" key="1">
    <citation type="submission" date="2021-06" db="EMBL/GenBank/DDBJ databases">
        <authorList>
            <person name="Sun Q."/>
            <person name="Li D."/>
        </authorList>
    </citation>
    <scope>NUCLEOTIDE SEQUENCE [LARGE SCALE GENOMIC DNA]</scope>
    <source>
        <strain evidence="4 5">MSJ-2</strain>
    </source>
</reference>
<protein>
    <submittedName>
        <fullName evidence="4">Helix-turn-helix domain-containing protein</fullName>
    </submittedName>
</protein>
<dbReference type="PANTHER" id="PTHR46558:SF11">
    <property type="entry name" value="HTH-TYPE TRANSCRIPTIONAL REGULATOR XRE"/>
    <property type="match status" value="1"/>
</dbReference>
<dbReference type="PROSITE" id="PS50943">
    <property type="entry name" value="HTH_CROC1"/>
    <property type="match status" value="1"/>
</dbReference>
<dbReference type="SMART" id="SM00530">
    <property type="entry name" value="HTH_XRE"/>
    <property type="match status" value="1"/>
</dbReference>
<keyword evidence="1" id="KW-0238">DNA-binding</keyword>
<keyword evidence="2" id="KW-1133">Transmembrane helix</keyword>
<keyword evidence="2" id="KW-0472">Membrane</keyword>
<gene>
    <name evidence="4" type="ORF">KQI82_04325</name>
</gene>